<comment type="similarity">
    <text evidence="5">Belongs to the PIR protein family.</text>
</comment>
<evidence type="ECO:0000256" key="1">
    <source>
        <dbReference type="ARBA" id="ARBA00004191"/>
    </source>
</evidence>
<feature type="compositionally biased region" description="Low complexity" evidence="6">
    <location>
        <begin position="351"/>
        <end position="367"/>
    </location>
</feature>
<name>A0A3M7MA70_9PLEO</name>
<organism evidence="8 9">
    <name type="scientific">Pyrenophora seminiperda CCB06</name>
    <dbReference type="NCBI Taxonomy" id="1302712"/>
    <lineage>
        <taxon>Eukaryota</taxon>
        <taxon>Fungi</taxon>
        <taxon>Dikarya</taxon>
        <taxon>Ascomycota</taxon>
        <taxon>Pezizomycotina</taxon>
        <taxon>Dothideomycetes</taxon>
        <taxon>Pleosporomycetidae</taxon>
        <taxon>Pleosporales</taxon>
        <taxon>Pleosporineae</taxon>
        <taxon>Pleosporaceae</taxon>
        <taxon>Pyrenophora</taxon>
    </lineage>
</organism>
<evidence type="ECO:0000256" key="5">
    <source>
        <dbReference type="ARBA" id="ARBA00038219"/>
    </source>
</evidence>
<evidence type="ECO:0000313" key="8">
    <source>
        <dbReference type="EMBL" id="RMZ71362.1"/>
    </source>
</evidence>
<evidence type="ECO:0000256" key="4">
    <source>
        <dbReference type="ARBA" id="ARBA00022729"/>
    </source>
</evidence>
<keyword evidence="3" id="KW-0964">Secreted</keyword>
<protein>
    <submittedName>
        <fullName evidence="8">Covalently-linked cell wall</fullName>
    </submittedName>
</protein>
<keyword evidence="4" id="KW-0732">Signal</keyword>
<dbReference type="Pfam" id="PF22799">
    <property type="entry name" value="PIR1-like_C"/>
    <property type="match status" value="1"/>
</dbReference>
<dbReference type="GO" id="GO:0009277">
    <property type="term" value="C:fungal-type cell wall"/>
    <property type="evidence" value="ECO:0007669"/>
    <property type="project" value="TreeGrafter"/>
</dbReference>
<keyword evidence="2" id="KW-0134">Cell wall</keyword>
<dbReference type="OrthoDB" id="5415592at2759"/>
<evidence type="ECO:0000256" key="3">
    <source>
        <dbReference type="ARBA" id="ARBA00022525"/>
    </source>
</evidence>
<evidence type="ECO:0000313" key="9">
    <source>
        <dbReference type="Proteomes" id="UP000265663"/>
    </source>
</evidence>
<evidence type="ECO:0000259" key="7">
    <source>
        <dbReference type="Pfam" id="PF22799"/>
    </source>
</evidence>
<feature type="domain" description="Cell wall mannoprotein PIR1-like C-terminal" evidence="7">
    <location>
        <begin position="209"/>
        <end position="282"/>
    </location>
</feature>
<sequence length="402" mass="42046">MSRCNLPNGPKQARPRVGLSRYSLGLQVQLAFGASCLALAAGRRVGVAPTNNLCLVASNLSVSLLITAPLLCHILDIPVCPQPIVHFCSISYPRVVRLLLPRVLRNKHPHYLAVGLLRLVTLHYITSPGTQNTFNMRPSTIFAPLFLAATTLAQAVPEGIAPSSDAPSGCKTTVQTKFRIGTLENPTLSKRETAQEASDGDLLCTLEDGILHDQYGRTGSVVANRQFQFDGPPQAGAIYTGGWSVCGNNSLAMGGSTRWWRCMSGPFGNLYDESIGAQCHEIRIQAIFDETSSSSSMMSSTTSSALSGSTSILFATSTSGLSSESRSMHSTASAGNNTAFSSATPFSKTDGASATSGRHSSASSPTGAANAPPASGDASSVSMAPFAMFGVSMVFLGAALML</sequence>
<accession>A0A3M7MA70</accession>
<dbReference type="Proteomes" id="UP000265663">
    <property type="component" value="Unassembled WGS sequence"/>
</dbReference>
<reference evidence="8 9" key="1">
    <citation type="journal article" date="2014" name="PLoS ONE">
        <title>De novo Genome Assembly of the Fungal Plant Pathogen Pyrenophora semeniperda.</title>
        <authorList>
            <person name="Soliai M.M."/>
            <person name="Meyer S.E."/>
            <person name="Udall J.A."/>
            <person name="Elzinga D.E."/>
            <person name="Hermansen R.A."/>
            <person name="Bodily P.M."/>
            <person name="Hart A.A."/>
            <person name="Coleman C.E."/>
        </authorList>
    </citation>
    <scope>NUCLEOTIDE SEQUENCE [LARGE SCALE GENOMIC DNA]</scope>
    <source>
        <strain evidence="8 9">CCB06</strain>
        <tissue evidence="8">Mycelium</tissue>
    </source>
</reference>
<dbReference type="GO" id="GO:0005199">
    <property type="term" value="F:structural constituent of cell wall"/>
    <property type="evidence" value="ECO:0007669"/>
    <property type="project" value="TreeGrafter"/>
</dbReference>
<dbReference type="EMBL" id="KE747826">
    <property type="protein sequence ID" value="RMZ71362.1"/>
    <property type="molecule type" value="Genomic_DNA"/>
</dbReference>
<evidence type="ECO:0000256" key="6">
    <source>
        <dbReference type="SAM" id="MobiDB-lite"/>
    </source>
</evidence>
<dbReference type="GO" id="GO:0031505">
    <property type="term" value="P:fungal-type cell wall organization"/>
    <property type="evidence" value="ECO:0007669"/>
    <property type="project" value="TreeGrafter"/>
</dbReference>
<dbReference type="InterPro" id="IPR051153">
    <property type="entry name" value="Yeast_CWMannoprotein_PIR"/>
</dbReference>
<feature type="region of interest" description="Disordered" evidence="6">
    <location>
        <begin position="343"/>
        <end position="376"/>
    </location>
</feature>
<dbReference type="PANTHER" id="PTHR47254:SF1">
    <property type="entry name" value="CELL WALL MANNOPROTEIN CIS3-RELATED"/>
    <property type="match status" value="1"/>
</dbReference>
<dbReference type="InterPro" id="IPR054508">
    <property type="entry name" value="PIR1-like_C"/>
</dbReference>
<keyword evidence="9" id="KW-1185">Reference proteome</keyword>
<proteinExistence type="inferred from homology"/>
<dbReference type="PANTHER" id="PTHR47254">
    <property type="entry name" value="CELL WALL MANNOPROTEIN CIS3-RELATED"/>
    <property type="match status" value="1"/>
</dbReference>
<evidence type="ECO:0000256" key="2">
    <source>
        <dbReference type="ARBA" id="ARBA00022512"/>
    </source>
</evidence>
<comment type="subcellular location">
    <subcellularLocation>
        <location evidence="1">Secreted</location>
        <location evidence="1">Cell wall</location>
    </subcellularLocation>
</comment>
<dbReference type="AlphaFoldDB" id="A0A3M7MA70"/>
<gene>
    <name evidence="8" type="ORF">GMOD_00005905</name>
</gene>